<keyword evidence="3" id="KW-0436">Ligase</keyword>
<evidence type="ECO:0000256" key="2">
    <source>
        <dbReference type="ARBA" id="ARBA00013165"/>
    </source>
</evidence>
<keyword evidence="6" id="KW-0648">Protein biosynthesis</keyword>
<comment type="similarity">
    <text evidence="1">Belongs to the class-I aminoacyl-tRNA synthetase family.</text>
</comment>
<reference evidence="12" key="1">
    <citation type="submission" date="2023-07" db="EMBL/GenBank/DDBJ databases">
        <title>Chromosome-level genome assembly of Artemia franciscana.</title>
        <authorList>
            <person name="Jo E."/>
        </authorList>
    </citation>
    <scope>NUCLEOTIDE SEQUENCE</scope>
    <source>
        <tissue evidence="12">Whole body</tissue>
    </source>
</reference>
<dbReference type="InterPro" id="IPR014729">
    <property type="entry name" value="Rossmann-like_a/b/a_fold"/>
</dbReference>
<dbReference type="PANTHER" id="PTHR42780">
    <property type="entry name" value="SOLEUCYL-TRNA SYNTHETASE"/>
    <property type="match status" value="1"/>
</dbReference>
<keyword evidence="5" id="KW-0067">ATP-binding</keyword>
<dbReference type="InterPro" id="IPR002300">
    <property type="entry name" value="aa-tRNA-synth_Ia"/>
</dbReference>
<evidence type="ECO:0000259" key="11">
    <source>
        <dbReference type="Pfam" id="PF08264"/>
    </source>
</evidence>
<dbReference type="Pfam" id="PF08264">
    <property type="entry name" value="Anticodon_1"/>
    <property type="match status" value="1"/>
</dbReference>
<dbReference type="FunFam" id="1.10.730.10:FF:000004">
    <property type="entry name" value="Isoleucyl-tRNA synthetase, cytoplasmic"/>
    <property type="match status" value="1"/>
</dbReference>
<feature type="domain" description="Methionyl/Valyl/Leucyl/Isoleucyl-tRNA synthetase anticodon-binding" evidence="11">
    <location>
        <begin position="227"/>
        <end position="383"/>
    </location>
</feature>
<dbReference type="Gene3D" id="1.10.730.10">
    <property type="entry name" value="Isoleucyl-tRNA Synthetase, Domain 1"/>
    <property type="match status" value="1"/>
</dbReference>
<name>A0AA88H6B0_ARTSF</name>
<sequence>MNCSENPKTLGRLAAVPEFVKEKRFANWLRDARDWAISRNRYWGTPIPLWVSEDGKEIVCVGSRAELQELAGLTSEIKDLHRESIDHITIPSKRPGMPPLKRISEVFDCWFESGSMPYAQAHYPFEGKDEFESCFSADFIAAGIDQTRGWFEIIFIVFEVVKKYGADALRLYLIDSPVVRGENLKFKEDGVKEIVKNVLLPWLNAYKECQQFLYDEDTMQTPENIMDRWILSFTESLLQFVRQEMGAYRLYTVVPRLVKFVDQLSNWYIKMNRPRMKGEFESEDCVNSLQVLFRVLFTMTRMMAPFTPFFTEWLYQRLRPMIKGYPGNKQTASVHYLMMPEPRISFIDKNIEESVSRLQSVLELGRVIRERKILPLKTPLREVVVIHREQSVLEKIRRLERYVCDELNVKSLTLTTDKSKYGVCLTAEPDHKVFGARLKGSCESVSKKIKELTDEQLQKFVRDKEMVLAGEKITTEEIRIFYSFSGDTSKEMSNRFEANSEGDLLVLLDISPDKSEG</sequence>
<evidence type="ECO:0000256" key="1">
    <source>
        <dbReference type="ARBA" id="ARBA00005594"/>
    </source>
</evidence>
<proteinExistence type="inferred from homology"/>
<evidence type="ECO:0000259" key="10">
    <source>
        <dbReference type="Pfam" id="PF00133"/>
    </source>
</evidence>
<dbReference type="Pfam" id="PF19302">
    <property type="entry name" value="DUF5915"/>
    <property type="match status" value="1"/>
</dbReference>
<evidence type="ECO:0000256" key="9">
    <source>
        <dbReference type="ARBA" id="ARBA00048359"/>
    </source>
</evidence>
<dbReference type="InterPro" id="IPR023586">
    <property type="entry name" value="Ile-tRNA-ligase_type2"/>
</dbReference>
<evidence type="ECO:0000256" key="8">
    <source>
        <dbReference type="ARBA" id="ARBA00032665"/>
    </source>
</evidence>
<gene>
    <name evidence="12" type="ORF">QYM36_018777</name>
</gene>
<dbReference type="SUPFAM" id="SSF52374">
    <property type="entry name" value="Nucleotidylyl transferase"/>
    <property type="match status" value="1"/>
</dbReference>
<dbReference type="InterPro" id="IPR033709">
    <property type="entry name" value="Anticodon_Ile_ABEc"/>
</dbReference>
<comment type="catalytic activity">
    <reaction evidence="9">
        <text>tRNA(Ile) + L-isoleucine + ATP = L-isoleucyl-tRNA(Ile) + AMP + diphosphate</text>
        <dbReference type="Rhea" id="RHEA:11060"/>
        <dbReference type="Rhea" id="RHEA-COMP:9666"/>
        <dbReference type="Rhea" id="RHEA-COMP:9695"/>
        <dbReference type="ChEBI" id="CHEBI:30616"/>
        <dbReference type="ChEBI" id="CHEBI:33019"/>
        <dbReference type="ChEBI" id="CHEBI:58045"/>
        <dbReference type="ChEBI" id="CHEBI:78442"/>
        <dbReference type="ChEBI" id="CHEBI:78528"/>
        <dbReference type="ChEBI" id="CHEBI:456215"/>
        <dbReference type="EC" id="6.1.1.5"/>
    </reaction>
</comment>
<dbReference type="GO" id="GO:0000049">
    <property type="term" value="F:tRNA binding"/>
    <property type="evidence" value="ECO:0007669"/>
    <property type="project" value="InterPro"/>
</dbReference>
<dbReference type="GO" id="GO:0005524">
    <property type="term" value="F:ATP binding"/>
    <property type="evidence" value="ECO:0007669"/>
    <property type="project" value="UniProtKB-KW"/>
</dbReference>
<dbReference type="Gene3D" id="3.40.50.620">
    <property type="entry name" value="HUPs"/>
    <property type="match status" value="1"/>
</dbReference>
<dbReference type="PANTHER" id="PTHR42780:SF1">
    <property type="entry name" value="ISOLEUCINE--TRNA LIGASE, CYTOPLASMIC"/>
    <property type="match status" value="1"/>
</dbReference>
<dbReference type="EC" id="6.1.1.5" evidence="2"/>
<dbReference type="SUPFAM" id="SSF47323">
    <property type="entry name" value="Anticodon-binding domain of a subclass of class I aminoacyl-tRNA synthetases"/>
    <property type="match status" value="1"/>
</dbReference>
<evidence type="ECO:0000313" key="12">
    <source>
        <dbReference type="EMBL" id="KAK2702618.1"/>
    </source>
</evidence>
<dbReference type="Proteomes" id="UP001187531">
    <property type="component" value="Unassembled WGS sequence"/>
</dbReference>
<dbReference type="InterPro" id="IPR013155">
    <property type="entry name" value="M/V/L/I-tRNA-synth_anticd-bd"/>
</dbReference>
<dbReference type="EMBL" id="JAVRJZ010000226">
    <property type="protein sequence ID" value="KAK2702618.1"/>
    <property type="molecule type" value="Genomic_DNA"/>
</dbReference>
<feature type="domain" description="Aminoacyl-tRNA synthetase class Ia" evidence="10">
    <location>
        <begin position="14"/>
        <end position="154"/>
    </location>
</feature>
<organism evidence="12 13">
    <name type="scientific">Artemia franciscana</name>
    <name type="common">Brine shrimp</name>
    <name type="synonym">Artemia sanfranciscana</name>
    <dbReference type="NCBI Taxonomy" id="6661"/>
    <lineage>
        <taxon>Eukaryota</taxon>
        <taxon>Metazoa</taxon>
        <taxon>Ecdysozoa</taxon>
        <taxon>Arthropoda</taxon>
        <taxon>Crustacea</taxon>
        <taxon>Branchiopoda</taxon>
        <taxon>Anostraca</taxon>
        <taxon>Artemiidae</taxon>
        <taxon>Artemia</taxon>
    </lineage>
</organism>
<evidence type="ECO:0000256" key="5">
    <source>
        <dbReference type="ARBA" id="ARBA00022840"/>
    </source>
</evidence>
<dbReference type="GO" id="GO:0006428">
    <property type="term" value="P:isoleucyl-tRNA aminoacylation"/>
    <property type="evidence" value="ECO:0007669"/>
    <property type="project" value="TreeGrafter"/>
</dbReference>
<protein>
    <recommendedName>
        <fullName evidence="2">isoleucine--tRNA ligase</fullName>
        <ecNumber evidence="2">6.1.1.5</ecNumber>
    </recommendedName>
    <alternativeName>
        <fullName evidence="8">Isoleucyl-tRNA synthetase</fullName>
    </alternativeName>
</protein>
<evidence type="ECO:0000256" key="4">
    <source>
        <dbReference type="ARBA" id="ARBA00022741"/>
    </source>
</evidence>
<evidence type="ECO:0000256" key="6">
    <source>
        <dbReference type="ARBA" id="ARBA00022917"/>
    </source>
</evidence>
<evidence type="ECO:0000313" key="13">
    <source>
        <dbReference type="Proteomes" id="UP001187531"/>
    </source>
</evidence>
<dbReference type="CDD" id="cd07961">
    <property type="entry name" value="Anticodon_Ia_Ile_ABEc"/>
    <property type="match status" value="1"/>
</dbReference>
<keyword evidence="7" id="KW-0030">Aminoacyl-tRNA synthetase</keyword>
<dbReference type="AlphaFoldDB" id="A0AA88H6B0"/>
<comment type="caution">
    <text evidence="12">The sequence shown here is derived from an EMBL/GenBank/DDBJ whole genome shotgun (WGS) entry which is preliminary data.</text>
</comment>
<keyword evidence="13" id="KW-1185">Reference proteome</keyword>
<evidence type="ECO:0000256" key="7">
    <source>
        <dbReference type="ARBA" id="ARBA00023146"/>
    </source>
</evidence>
<dbReference type="InterPro" id="IPR009080">
    <property type="entry name" value="tRNAsynth_Ia_anticodon-bd"/>
</dbReference>
<keyword evidence="4" id="KW-0547">Nucleotide-binding</keyword>
<dbReference type="Pfam" id="PF00133">
    <property type="entry name" value="tRNA-synt_1"/>
    <property type="match status" value="1"/>
</dbReference>
<accession>A0AA88H6B0</accession>
<evidence type="ECO:0000256" key="3">
    <source>
        <dbReference type="ARBA" id="ARBA00022598"/>
    </source>
</evidence>
<dbReference type="GO" id="GO:0004822">
    <property type="term" value="F:isoleucine-tRNA ligase activity"/>
    <property type="evidence" value="ECO:0007669"/>
    <property type="project" value="UniProtKB-EC"/>
</dbReference>